<evidence type="ECO:0000256" key="4">
    <source>
        <dbReference type="ARBA" id="ARBA00022475"/>
    </source>
</evidence>
<evidence type="ECO:0000256" key="1">
    <source>
        <dbReference type="ARBA" id="ARBA00004651"/>
    </source>
</evidence>
<dbReference type="InterPro" id="IPR004638">
    <property type="entry name" value="EmrB-like"/>
</dbReference>
<comment type="subcellular location">
    <subcellularLocation>
        <location evidence="1">Cell membrane</location>
        <topology evidence="1">Multi-pass membrane protein</topology>
    </subcellularLocation>
</comment>
<feature type="transmembrane region" description="Helical" evidence="9">
    <location>
        <begin position="16"/>
        <end position="36"/>
    </location>
</feature>
<feature type="transmembrane region" description="Helical" evidence="9">
    <location>
        <begin position="339"/>
        <end position="356"/>
    </location>
</feature>
<name>A0AA37NMS1_9BACT</name>
<evidence type="ECO:0000256" key="2">
    <source>
        <dbReference type="ARBA" id="ARBA00008537"/>
    </source>
</evidence>
<dbReference type="PANTHER" id="PTHR42718">
    <property type="entry name" value="MAJOR FACILITATOR SUPERFAMILY MULTIDRUG TRANSPORTER MFSC"/>
    <property type="match status" value="1"/>
</dbReference>
<dbReference type="PANTHER" id="PTHR42718:SF9">
    <property type="entry name" value="MAJOR FACILITATOR SUPERFAMILY MULTIDRUG TRANSPORTER MFSC"/>
    <property type="match status" value="1"/>
</dbReference>
<dbReference type="InterPro" id="IPR020846">
    <property type="entry name" value="MFS_dom"/>
</dbReference>
<dbReference type="GO" id="GO:0022857">
    <property type="term" value="F:transmembrane transporter activity"/>
    <property type="evidence" value="ECO:0007669"/>
    <property type="project" value="InterPro"/>
</dbReference>
<feature type="transmembrane region" description="Helical" evidence="9">
    <location>
        <begin position="368"/>
        <end position="391"/>
    </location>
</feature>
<feature type="transmembrane region" description="Helical" evidence="9">
    <location>
        <begin position="142"/>
        <end position="161"/>
    </location>
</feature>
<protein>
    <submittedName>
        <fullName evidence="11">MFS transporter</fullName>
    </submittedName>
</protein>
<reference evidence="11" key="1">
    <citation type="submission" date="2022-01" db="EMBL/GenBank/DDBJ databases">
        <title>Novel bile acid biosynthetic pathways are enriched in the microbiome of centenarians.</title>
        <authorList>
            <person name="Sato Y."/>
            <person name="Atarashi K."/>
            <person name="Plichta R.D."/>
            <person name="Arai Y."/>
            <person name="Sasajima S."/>
            <person name="Kearney M.S."/>
            <person name="Suda W."/>
            <person name="Takeshita K."/>
            <person name="Sasaki T."/>
            <person name="Okamoto S."/>
            <person name="Skelly N.A."/>
            <person name="Okamura Y."/>
            <person name="Vlamakis H."/>
            <person name="Li Y."/>
            <person name="Tanoue T."/>
            <person name="Takei H."/>
            <person name="Nittono H."/>
            <person name="Narushima S."/>
            <person name="Irie J."/>
            <person name="Itoh H."/>
            <person name="Moriya K."/>
            <person name="Sugiura Y."/>
            <person name="Suematsu M."/>
            <person name="Moritoki N."/>
            <person name="Shibata S."/>
            <person name="Littman R.D."/>
            <person name="Fischbach A.M."/>
            <person name="Uwamino Y."/>
            <person name="Inoue T."/>
            <person name="Honda A."/>
            <person name="Hattori M."/>
            <person name="Murai T."/>
            <person name="Xavier J.R."/>
            <person name="Hirose N."/>
            <person name="Honda K."/>
        </authorList>
    </citation>
    <scope>NUCLEOTIDE SEQUENCE</scope>
    <source>
        <strain evidence="11">CE91-St16</strain>
    </source>
</reference>
<evidence type="ECO:0000313" key="12">
    <source>
        <dbReference type="Proteomes" id="UP001055105"/>
    </source>
</evidence>
<feature type="transmembrane region" description="Helical" evidence="9">
    <location>
        <begin position="308"/>
        <end position="332"/>
    </location>
</feature>
<sequence length="507" mass="54144">MANLREHIRQSSGYKWWILGMIMLGTFMAVLDVTVVNVGLPAIMSAFGIGISSAEWVITAYMITMTIMLPSAGWFADRFGNKRVYMLGLVLFTLGSWLCGKASSDPFLIGARALQGVGSGIIQALGLAIVTREFKPAERGLALGLWSMAAAASISFGPLLGGYLVDAYSWHKIFDVNVPVGVLAVLLAAFVQKEWKNQTRSPFDWQGFAAIVLFMPLAIYALARGNSPSNPGGWSAPEVIGCFIVAGAALAWFIVAELRNPAPLLQIRLLAERNFGISMAVLTLFAIGMLGGTYLLPLYMQRGLGYTALAAGSMFLPVGVIQGVLSAVSGYLTRYVRPLLLSAAGILIMALSFWLASRFTLHTTHGHILFILYLRGFGMGLTFAPLNLFSLKNLTQQDMAAAAGISNSIKQLAGSIGIALLTVIFSARTSYHAAHETVSAAQTYVEGVTDALRVVAVITLAALLPLLGVFRKKRPGKSGVKGAATPSPGEAVSGKTDKTTIYRTKPE</sequence>
<dbReference type="InterPro" id="IPR011701">
    <property type="entry name" value="MFS"/>
</dbReference>
<dbReference type="NCBIfam" id="TIGR00711">
    <property type="entry name" value="efflux_EmrB"/>
    <property type="match status" value="1"/>
</dbReference>
<feature type="transmembrane region" description="Helical" evidence="9">
    <location>
        <begin position="173"/>
        <end position="191"/>
    </location>
</feature>
<dbReference type="Gene3D" id="1.20.1250.20">
    <property type="entry name" value="MFS general substrate transporter like domains"/>
    <property type="match status" value="1"/>
</dbReference>
<evidence type="ECO:0000256" key="6">
    <source>
        <dbReference type="ARBA" id="ARBA00022989"/>
    </source>
</evidence>
<dbReference type="PRINTS" id="PR01036">
    <property type="entry name" value="TCRTETB"/>
</dbReference>
<feature type="transmembrane region" description="Helical" evidence="9">
    <location>
        <begin position="109"/>
        <end position="130"/>
    </location>
</feature>
<evidence type="ECO:0000313" key="11">
    <source>
        <dbReference type="EMBL" id="GKI20276.1"/>
    </source>
</evidence>
<gene>
    <name evidence="11" type="ORF">CE91St16_31840</name>
</gene>
<evidence type="ECO:0000259" key="10">
    <source>
        <dbReference type="PROSITE" id="PS50850"/>
    </source>
</evidence>
<accession>A0AA37NMS1</accession>
<keyword evidence="4" id="KW-1003">Cell membrane</keyword>
<keyword evidence="5 9" id="KW-0812">Transmembrane</keyword>
<feature type="transmembrane region" description="Helical" evidence="9">
    <location>
        <begin position="84"/>
        <end position="103"/>
    </location>
</feature>
<keyword evidence="6 9" id="KW-1133">Transmembrane helix</keyword>
<evidence type="ECO:0000256" key="9">
    <source>
        <dbReference type="SAM" id="Phobius"/>
    </source>
</evidence>
<dbReference type="GO" id="GO:0005886">
    <property type="term" value="C:plasma membrane"/>
    <property type="evidence" value="ECO:0007669"/>
    <property type="project" value="UniProtKB-SubCell"/>
</dbReference>
<comment type="caution">
    <text evidence="11">The sequence shown here is derived from an EMBL/GenBank/DDBJ whole genome shotgun (WGS) entry which is preliminary data.</text>
</comment>
<proteinExistence type="inferred from homology"/>
<dbReference type="SUPFAM" id="SSF103473">
    <property type="entry name" value="MFS general substrate transporter"/>
    <property type="match status" value="1"/>
</dbReference>
<dbReference type="RefSeq" id="WP_009596166.1">
    <property type="nucleotide sequence ID" value="NZ_AP025581.1"/>
</dbReference>
<feature type="transmembrane region" description="Helical" evidence="9">
    <location>
        <begin position="451"/>
        <end position="470"/>
    </location>
</feature>
<keyword evidence="7 9" id="KW-0472">Membrane</keyword>
<dbReference type="Gene3D" id="1.20.1720.10">
    <property type="entry name" value="Multidrug resistance protein D"/>
    <property type="match status" value="1"/>
</dbReference>
<dbReference type="AlphaFoldDB" id="A0AA37NMS1"/>
<feature type="region of interest" description="Disordered" evidence="8">
    <location>
        <begin position="474"/>
        <end position="507"/>
    </location>
</feature>
<comment type="similarity">
    <text evidence="2">Belongs to the major facilitator superfamily. EmrB family.</text>
</comment>
<dbReference type="Proteomes" id="UP001055105">
    <property type="component" value="Unassembled WGS sequence"/>
</dbReference>
<organism evidence="11 12">
    <name type="scientific">Alistipes finegoldii</name>
    <dbReference type="NCBI Taxonomy" id="214856"/>
    <lineage>
        <taxon>Bacteria</taxon>
        <taxon>Pseudomonadati</taxon>
        <taxon>Bacteroidota</taxon>
        <taxon>Bacteroidia</taxon>
        <taxon>Bacteroidales</taxon>
        <taxon>Rikenellaceae</taxon>
        <taxon>Alistipes</taxon>
    </lineage>
</organism>
<feature type="transmembrane region" description="Helical" evidence="9">
    <location>
        <begin position="275"/>
        <end position="296"/>
    </location>
</feature>
<keyword evidence="3" id="KW-0813">Transport</keyword>
<dbReference type="PROSITE" id="PS50850">
    <property type="entry name" value="MFS"/>
    <property type="match status" value="1"/>
</dbReference>
<feature type="transmembrane region" description="Helical" evidence="9">
    <location>
        <begin position="235"/>
        <end position="255"/>
    </location>
</feature>
<evidence type="ECO:0000256" key="8">
    <source>
        <dbReference type="SAM" id="MobiDB-lite"/>
    </source>
</evidence>
<feature type="domain" description="Major facilitator superfamily (MFS) profile" evidence="10">
    <location>
        <begin position="18"/>
        <end position="474"/>
    </location>
</feature>
<evidence type="ECO:0000256" key="5">
    <source>
        <dbReference type="ARBA" id="ARBA00022692"/>
    </source>
</evidence>
<feature type="transmembrane region" description="Helical" evidence="9">
    <location>
        <begin position="412"/>
        <end position="431"/>
    </location>
</feature>
<dbReference type="InterPro" id="IPR036259">
    <property type="entry name" value="MFS_trans_sf"/>
</dbReference>
<dbReference type="Pfam" id="PF07690">
    <property type="entry name" value="MFS_1"/>
    <property type="match status" value="1"/>
</dbReference>
<feature type="compositionally biased region" description="Basic and acidic residues" evidence="8">
    <location>
        <begin position="495"/>
        <end position="507"/>
    </location>
</feature>
<dbReference type="EMBL" id="BQOL01000002">
    <property type="protein sequence ID" value="GKI20276.1"/>
    <property type="molecule type" value="Genomic_DNA"/>
</dbReference>
<dbReference type="CDD" id="cd17503">
    <property type="entry name" value="MFS_LmrB_MDR_like"/>
    <property type="match status" value="1"/>
</dbReference>
<evidence type="ECO:0000256" key="7">
    <source>
        <dbReference type="ARBA" id="ARBA00023136"/>
    </source>
</evidence>
<evidence type="ECO:0000256" key="3">
    <source>
        <dbReference type="ARBA" id="ARBA00022448"/>
    </source>
</evidence>
<feature type="transmembrane region" description="Helical" evidence="9">
    <location>
        <begin position="203"/>
        <end position="223"/>
    </location>
</feature>